<dbReference type="InterPro" id="IPR052911">
    <property type="entry name" value="Corrinoid_activation_enz"/>
</dbReference>
<dbReference type="InterPro" id="IPR042259">
    <property type="entry name" value="Raco-like_middle_sf"/>
</dbReference>
<evidence type="ECO:0000313" key="2">
    <source>
        <dbReference type="EMBL" id="SDZ98931.1"/>
    </source>
</evidence>
<dbReference type="CDD" id="cd00207">
    <property type="entry name" value="fer2"/>
    <property type="match status" value="1"/>
</dbReference>
<organism evidence="2 3">
    <name type="scientific">Eubacterium aggregans</name>
    <dbReference type="NCBI Taxonomy" id="81409"/>
    <lineage>
        <taxon>Bacteria</taxon>
        <taxon>Bacillati</taxon>
        <taxon>Bacillota</taxon>
        <taxon>Clostridia</taxon>
        <taxon>Eubacteriales</taxon>
        <taxon>Eubacteriaceae</taxon>
        <taxon>Eubacterium</taxon>
    </lineage>
</organism>
<feature type="domain" description="2Fe-2S ferredoxin-type" evidence="1">
    <location>
        <begin position="2"/>
        <end position="94"/>
    </location>
</feature>
<accession>A0A1H3XJ05</accession>
<gene>
    <name evidence="2" type="ORF">SAMN04515656_10268</name>
</gene>
<dbReference type="AlphaFoldDB" id="A0A1H3XJ05"/>
<proteinExistence type="predicted"/>
<dbReference type="InterPro" id="IPR041414">
    <property type="entry name" value="Raco-like_middle"/>
</dbReference>
<dbReference type="SUPFAM" id="SSF53067">
    <property type="entry name" value="Actin-like ATPase domain"/>
    <property type="match status" value="1"/>
</dbReference>
<dbReference type="Gene3D" id="3.30.420.480">
    <property type="entry name" value="Domain of unknown function (DUF4445)"/>
    <property type="match status" value="1"/>
</dbReference>
<dbReference type="InterPro" id="IPR001041">
    <property type="entry name" value="2Fe-2S_ferredoxin-type"/>
</dbReference>
<dbReference type="Pfam" id="PF00111">
    <property type="entry name" value="Fer2"/>
    <property type="match status" value="1"/>
</dbReference>
<dbReference type="Gene3D" id="3.10.20.30">
    <property type="match status" value="1"/>
</dbReference>
<name>A0A1H3XJ05_9FIRM</name>
<dbReference type="NCBIfam" id="NF040756">
    <property type="entry name" value="corr_regen_AcsV"/>
    <property type="match status" value="1"/>
</dbReference>
<dbReference type="Proteomes" id="UP000199394">
    <property type="component" value="Unassembled WGS sequence"/>
</dbReference>
<sequence length="645" mass="70139">MHHIAFEIKGKRRVEYIAGDGELIIDAARQAGVMIDSPCNGNGTCGKCKVRILSGEVGGNTSERLEEEAVADGYVLACQCHALSDLVIEVPDLASSFQNKMQITDLSASENKNIRYVRKKLIQRGMTDDNRLCCEMITLPKPDLDDNVDDKTRLWRYFSQTLGFADIHMSLSVMRKLPDILRVEDFKVKVVYLNNGETAEILDVAVPFTDARQLYGIALDIGTTSVSACLVDMDSNEIVAKASMGNAQVKYGGDVINRIVYSLKPGGLEKLRAAVVDETINPLIEQIVLATGIRPTDIYTICAAGNTTMVQLLLGVNPDYLRQEPFIPGVCRVNELAAMDLGININAEGRIYLAPSVASYVGGDITTGVFAVPLWLQEDFTMLVDLGTNGEIVFGNQDFMMTCACSAGPAFEGGEISCGTRAVPGAIEAVHIDDISYKADFHTIGDEKTVAGICGSGIIDLICELKRVGLIDGKGRMPRELSTPRIAFDDYDIGRYLLLSKDLDGAARDIYLTEVDIDSFIKAKGAVFSAINTLLKTMDMPVEILSNVYVAGGIGTNLNIHNAIALGMLPDIEEEKYYFIGNSSIQGSYLALTLAEAKEKIESIADNMTYVELSAHPGYMDEFISACFIPHTDKSLFPSLNQGGM</sequence>
<keyword evidence="3" id="KW-1185">Reference proteome</keyword>
<dbReference type="PANTHER" id="PTHR42895:SF1">
    <property type="entry name" value="IRON-SULFUR CLUSTER PROTEIN"/>
    <property type="match status" value="1"/>
</dbReference>
<evidence type="ECO:0000259" key="1">
    <source>
        <dbReference type="PROSITE" id="PS51085"/>
    </source>
</evidence>
<dbReference type="SUPFAM" id="SSF54292">
    <property type="entry name" value="2Fe-2S ferredoxin-like"/>
    <property type="match status" value="1"/>
</dbReference>
<dbReference type="InterPro" id="IPR012675">
    <property type="entry name" value="Beta-grasp_dom_sf"/>
</dbReference>
<dbReference type="STRING" id="81409.SAMN04515656_10268"/>
<dbReference type="Pfam" id="PF17650">
    <property type="entry name" value="RACo_linker"/>
    <property type="match status" value="1"/>
</dbReference>
<dbReference type="PANTHER" id="PTHR42895">
    <property type="entry name" value="IRON-SULFUR CLUSTER-BINDING PROTEIN-RELATED"/>
    <property type="match status" value="1"/>
</dbReference>
<dbReference type="InterPro" id="IPR036010">
    <property type="entry name" value="2Fe-2S_ferredoxin-like_sf"/>
</dbReference>
<dbReference type="Pfam" id="PF14574">
    <property type="entry name" value="RACo_C_ter"/>
    <property type="match status" value="1"/>
</dbReference>
<dbReference type="InterPro" id="IPR043129">
    <property type="entry name" value="ATPase_NBD"/>
</dbReference>
<dbReference type="PROSITE" id="PS51085">
    <property type="entry name" value="2FE2S_FER_2"/>
    <property type="match status" value="1"/>
</dbReference>
<dbReference type="EMBL" id="FNRK01000002">
    <property type="protein sequence ID" value="SDZ98931.1"/>
    <property type="molecule type" value="Genomic_DNA"/>
</dbReference>
<dbReference type="InterPro" id="IPR040506">
    <property type="entry name" value="RACo_linker"/>
</dbReference>
<dbReference type="InterPro" id="IPR027980">
    <property type="entry name" value="RACo_C"/>
</dbReference>
<dbReference type="RefSeq" id="WP_090304390.1">
    <property type="nucleotide sequence ID" value="NZ_FNRK01000002.1"/>
</dbReference>
<dbReference type="Pfam" id="PF17651">
    <property type="entry name" value="Raco_middle"/>
    <property type="match status" value="1"/>
</dbReference>
<dbReference type="Gene3D" id="3.10.20.880">
    <property type="match status" value="1"/>
</dbReference>
<evidence type="ECO:0000313" key="3">
    <source>
        <dbReference type="Proteomes" id="UP000199394"/>
    </source>
</evidence>
<dbReference type="GO" id="GO:0051536">
    <property type="term" value="F:iron-sulfur cluster binding"/>
    <property type="evidence" value="ECO:0007669"/>
    <property type="project" value="InterPro"/>
</dbReference>
<protein>
    <submittedName>
        <fullName evidence="2">Uncharacterized 2Fe-2 and 4Fe-4S clusters-containing protein, contains DUF4445 domain</fullName>
    </submittedName>
</protein>
<reference evidence="2 3" key="1">
    <citation type="submission" date="2016-10" db="EMBL/GenBank/DDBJ databases">
        <authorList>
            <person name="de Groot N.N."/>
        </authorList>
    </citation>
    <scope>NUCLEOTIDE SEQUENCE [LARGE SCALE GENOMIC DNA]</scope>
    <source>
        <strain evidence="2 3">SR12</strain>
    </source>
</reference>
<dbReference type="OrthoDB" id="9810588at2"/>